<evidence type="ECO:0000313" key="3">
    <source>
        <dbReference type="Proteomes" id="UP000076744"/>
    </source>
</evidence>
<accession>A0A167RRK7</accession>
<dbReference type="InterPro" id="IPR050645">
    <property type="entry name" value="Histidine_acid_phosphatase"/>
</dbReference>
<feature type="signal peptide" evidence="1">
    <location>
        <begin position="1"/>
        <end position="28"/>
    </location>
</feature>
<feature type="chain" id="PRO_5007892010" description="Histidine phosphatase superfamily, clade-2" evidence="1">
    <location>
        <begin position="29"/>
        <end position="568"/>
    </location>
</feature>
<dbReference type="SUPFAM" id="SSF53254">
    <property type="entry name" value="Phosphoglycerate mutase-like"/>
    <property type="match status" value="1"/>
</dbReference>
<organism evidence="2 3">
    <name type="scientific">Cordyceps fumosorosea (strain ARSEF 2679)</name>
    <name type="common">Isaria fumosorosea</name>
    <dbReference type="NCBI Taxonomy" id="1081104"/>
    <lineage>
        <taxon>Eukaryota</taxon>
        <taxon>Fungi</taxon>
        <taxon>Dikarya</taxon>
        <taxon>Ascomycota</taxon>
        <taxon>Pezizomycotina</taxon>
        <taxon>Sordariomycetes</taxon>
        <taxon>Hypocreomycetidae</taxon>
        <taxon>Hypocreales</taxon>
        <taxon>Cordycipitaceae</taxon>
        <taxon>Cordyceps</taxon>
    </lineage>
</organism>
<evidence type="ECO:0008006" key="4">
    <source>
        <dbReference type="Google" id="ProtNLM"/>
    </source>
</evidence>
<dbReference type="STRING" id="1081104.A0A167RRK7"/>
<dbReference type="GeneID" id="30022937"/>
<dbReference type="PANTHER" id="PTHR11567:SF195">
    <property type="entry name" value="ACID PHOSPHATASE, PUTATIVE (AFU_ORTHOLOGUE AFUA_3G14570)-RELATED"/>
    <property type="match status" value="1"/>
</dbReference>
<dbReference type="AlphaFoldDB" id="A0A167RRK7"/>
<dbReference type="PROSITE" id="PS51257">
    <property type="entry name" value="PROKAR_LIPOPROTEIN"/>
    <property type="match status" value="1"/>
</dbReference>
<dbReference type="RefSeq" id="XP_018702737.1">
    <property type="nucleotide sequence ID" value="XM_018850249.1"/>
</dbReference>
<gene>
    <name evidence="2" type="ORF">ISF_06645</name>
</gene>
<keyword evidence="1" id="KW-0732">Signal</keyword>
<evidence type="ECO:0000313" key="2">
    <source>
        <dbReference type="EMBL" id="OAA58862.1"/>
    </source>
</evidence>
<keyword evidence="3" id="KW-1185">Reference proteome</keyword>
<dbReference type="InterPro" id="IPR029033">
    <property type="entry name" value="His_PPase_superfam"/>
</dbReference>
<reference evidence="2 3" key="1">
    <citation type="journal article" date="2016" name="Genome Biol. Evol.">
        <title>Divergent and convergent evolution of fungal pathogenicity.</title>
        <authorList>
            <person name="Shang Y."/>
            <person name="Xiao G."/>
            <person name="Zheng P."/>
            <person name="Cen K."/>
            <person name="Zhan S."/>
            <person name="Wang C."/>
        </authorList>
    </citation>
    <scope>NUCLEOTIDE SEQUENCE [LARGE SCALE GENOMIC DNA]</scope>
    <source>
        <strain evidence="2 3">ARSEF 2679</strain>
    </source>
</reference>
<comment type="caution">
    <text evidence="2">The sequence shown here is derived from an EMBL/GenBank/DDBJ whole genome shotgun (WGS) entry which is preliminary data.</text>
</comment>
<dbReference type="OrthoDB" id="10262962at2759"/>
<dbReference type="Gene3D" id="3.40.50.1240">
    <property type="entry name" value="Phosphoglycerate mutase-like"/>
    <property type="match status" value="1"/>
</dbReference>
<protein>
    <recommendedName>
        <fullName evidence="4">Histidine phosphatase superfamily, clade-2</fullName>
    </recommendedName>
</protein>
<dbReference type="EMBL" id="AZHB01000017">
    <property type="protein sequence ID" value="OAA58862.1"/>
    <property type="molecule type" value="Genomic_DNA"/>
</dbReference>
<evidence type="ECO:0000256" key="1">
    <source>
        <dbReference type="SAM" id="SignalP"/>
    </source>
</evidence>
<dbReference type="Proteomes" id="UP000076744">
    <property type="component" value="Unassembled WGS sequence"/>
</dbReference>
<dbReference type="GO" id="GO:0016791">
    <property type="term" value="F:phosphatase activity"/>
    <property type="evidence" value="ECO:0007669"/>
    <property type="project" value="TreeGrafter"/>
</dbReference>
<name>A0A167RRK7_CORFA</name>
<sequence>MASSFRSAAAAAFGLLLGCGMPLQSVWAAEVDTKWYAPSKNQVNDLDAVPTATGVYGFIFNSSKTPDSDYGVYNWCNMPHVRRTEYVKPSADYELKYVELASIHRHHKRTPYSSNAFPVESYQWNCDDSMLNYYGEPFSGPKADRVYQQGYISAINPFVPSGWIGSCKFPQITAEGLVDSWQHGADLYSVYHDLLGFLPPRGSSGLPPSVKYRVTNNVITSQVVGMVINAMWDITEPVPILVQAQGVDSLEPQYQCKASSNLFNTIKSSSNQQWRRHFDLAADLYRTLDGISGVPSSDGGFHESFDHYYDNLSARQCHAKPLPCKLVDGRNSTDCVSQELADAVYRWGNWEYSQIYRDSSSSLDASTGSLGVWIAELAANIRNVIAGKSDTIYYHNVAHDGSLSRLLSILQIDEMVWPGMGSEVVFEVYQKKKQSPPTPTATIAPNCNHDNCLRHIIRQSSTASSYCLQLATATASWPTQCGGSESRVASACSCLDLPTTATATATPTNTSEASASGYYVRVLFGGQTMRSSTPALGLMDMIPIEKLLAYFDGLVGQNASQIKSKCGN</sequence>
<proteinExistence type="predicted"/>
<dbReference type="PANTHER" id="PTHR11567">
    <property type="entry name" value="ACID PHOSPHATASE-RELATED"/>
    <property type="match status" value="1"/>
</dbReference>